<sequence>MPTLRRLSKSKLVDVNDTLIQATVKIDDGCDWTAWNAWKMREKYRMRNGIYEPEPPRPRVAPVKIEPIKKPRKRGYRVVQKAIGAV</sequence>
<reference evidence="1 2" key="1">
    <citation type="submission" date="2018-09" db="EMBL/GenBank/DDBJ databases">
        <authorList>
            <person name="Le Fleche-Mateos A."/>
        </authorList>
    </citation>
    <scope>NUCLEOTIDE SEQUENCE [LARGE SCALE GENOMIC DNA]</scope>
    <source>
        <strain evidence="1 2">DSM 27399</strain>
    </source>
</reference>
<keyword evidence="2" id="KW-1185">Reference proteome</keyword>
<comment type="caution">
    <text evidence="1">The sequence shown here is derived from an EMBL/GenBank/DDBJ whole genome shotgun (WGS) entry which is preliminary data.</text>
</comment>
<name>A0A419NC77_9GAMM</name>
<proteinExistence type="predicted"/>
<organism evidence="1 2">
    <name type="scientific">Rahnella woolbedingensis</name>
    <dbReference type="NCBI Taxonomy" id="1510574"/>
    <lineage>
        <taxon>Bacteria</taxon>
        <taxon>Pseudomonadati</taxon>
        <taxon>Pseudomonadota</taxon>
        <taxon>Gammaproteobacteria</taxon>
        <taxon>Enterobacterales</taxon>
        <taxon>Yersiniaceae</taxon>
        <taxon>Rahnella</taxon>
    </lineage>
</organism>
<evidence type="ECO:0000313" key="2">
    <source>
        <dbReference type="Proteomes" id="UP000284908"/>
    </source>
</evidence>
<dbReference type="AlphaFoldDB" id="A0A419NC77"/>
<accession>A0A419NC77</accession>
<dbReference type="Proteomes" id="UP000284908">
    <property type="component" value="Unassembled WGS sequence"/>
</dbReference>
<dbReference type="EMBL" id="RAHH01000006">
    <property type="protein sequence ID" value="RJT45700.1"/>
    <property type="molecule type" value="Genomic_DNA"/>
</dbReference>
<evidence type="ECO:0000313" key="1">
    <source>
        <dbReference type="EMBL" id="RJT45700.1"/>
    </source>
</evidence>
<protein>
    <submittedName>
        <fullName evidence="1">Uncharacterized protein</fullName>
    </submittedName>
</protein>
<gene>
    <name evidence="1" type="ORF">D6C13_06130</name>
</gene>